<sequence length="616" mass="69497">MYLKRYILSIIYLIILTIFHAFIDYLDFTEYFTSESSMEVDFTEKIYDYIVVGAGSAGAIVARRLAEDKNVDVLVLEAGIHATKLLEIPSLGVVLQGTQYDWQYKTVPQETSCFALNDNVSHWPRGRVVGGTSMLNNLIYIRGHASDYNEWFQDKEGYDYTKDILPYFEKLEISSGNTAGSIFVDDLPYITELPGVLLKAVKELGSKGANNIRTVKQGFGIPKVNVIDGKRWTSASHFIYSKPSNVLLRTDAMVDSIQFHDNFEAYGVEFLYSGNKYSAKASRGIIISAGVINTPKILMMSGVGPKKHLKELGIVPRIDLPVGENLQDHITTGFDLVLLNKTLDIGIGTMLSPSSPLNYFREGRGPWTTIGCELVGFIEASRKIPYENSSNRPDLQLMIMPLGIVEDTGFHLRKLMGISDYSWNRYFAALYNESTVTFLPVLLHPKSRGYIRLRDKNIDSNPVINPRYLSRKEDVDLLVKGVRYIQRLIATKTMHKFGARFNSIIFPGCESHEFDTDSYWECYVRHMTITSYHPVGTCKMGHEKDSSTVLNYNFEVKGTNKLFVVDGSVLPTLPSSNPYASIMMLAEMASDIIKAKYVFSYSTCDFMEVFIKKNVC</sequence>
<reference evidence="9" key="1">
    <citation type="submission" date="2022-03" db="EMBL/GenBank/DDBJ databases">
        <authorList>
            <person name="Sayadi A."/>
        </authorList>
    </citation>
    <scope>NUCLEOTIDE SEQUENCE</scope>
</reference>
<evidence type="ECO:0000256" key="7">
    <source>
        <dbReference type="SAM" id="Phobius"/>
    </source>
</evidence>
<dbReference type="PANTHER" id="PTHR11552:SF147">
    <property type="entry name" value="CHOLINE DEHYDROGENASE, MITOCHONDRIAL"/>
    <property type="match status" value="1"/>
</dbReference>
<dbReference type="GO" id="GO:0016614">
    <property type="term" value="F:oxidoreductase activity, acting on CH-OH group of donors"/>
    <property type="evidence" value="ECO:0007669"/>
    <property type="project" value="InterPro"/>
</dbReference>
<gene>
    <name evidence="9" type="ORF">ACAOBT_LOCUS9906</name>
</gene>
<keyword evidence="7" id="KW-0812">Transmembrane</keyword>
<dbReference type="Pfam" id="PF00732">
    <property type="entry name" value="GMC_oxred_N"/>
    <property type="match status" value="1"/>
</dbReference>
<feature type="binding site" evidence="5">
    <location>
        <position position="128"/>
    </location>
    <ligand>
        <name>FAD</name>
        <dbReference type="ChEBI" id="CHEBI:57692"/>
    </ligand>
</feature>
<keyword evidence="4 5" id="KW-0274">FAD</keyword>
<keyword evidence="3 6" id="KW-0285">Flavoprotein</keyword>
<dbReference type="Gene3D" id="3.50.50.60">
    <property type="entry name" value="FAD/NAD(P)-binding domain"/>
    <property type="match status" value="1"/>
</dbReference>
<proteinExistence type="inferred from homology"/>
<protein>
    <recommendedName>
        <fullName evidence="8">Glucose-methanol-choline oxidoreductase N-terminal domain-containing protein</fullName>
    </recommendedName>
</protein>
<dbReference type="Proteomes" id="UP001152888">
    <property type="component" value="Unassembled WGS sequence"/>
</dbReference>
<feature type="binding site" evidence="5">
    <location>
        <position position="254"/>
    </location>
    <ligand>
        <name>FAD</name>
        <dbReference type="ChEBI" id="CHEBI:57692"/>
    </ligand>
</feature>
<dbReference type="GO" id="GO:0050660">
    <property type="term" value="F:flavin adenine dinucleotide binding"/>
    <property type="evidence" value="ECO:0007669"/>
    <property type="project" value="InterPro"/>
</dbReference>
<evidence type="ECO:0000256" key="1">
    <source>
        <dbReference type="ARBA" id="ARBA00001974"/>
    </source>
</evidence>
<keyword evidence="7" id="KW-0472">Membrane</keyword>
<dbReference type="InterPro" id="IPR007867">
    <property type="entry name" value="GMC_OxRtase_C"/>
</dbReference>
<evidence type="ECO:0000313" key="10">
    <source>
        <dbReference type="Proteomes" id="UP001152888"/>
    </source>
</evidence>
<keyword evidence="7" id="KW-1133">Transmembrane helix</keyword>
<evidence type="ECO:0000256" key="2">
    <source>
        <dbReference type="ARBA" id="ARBA00010790"/>
    </source>
</evidence>
<dbReference type="Gene3D" id="3.30.560.10">
    <property type="entry name" value="Glucose Oxidase, domain 3"/>
    <property type="match status" value="1"/>
</dbReference>
<feature type="domain" description="Glucose-methanol-choline oxidoreductase N-terminal" evidence="8">
    <location>
        <begin position="126"/>
        <end position="149"/>
    </location>
</feature>
<keyword evidence="10" id="KW-1185">Reference proteome</keyword>
<name>A0A9P0KFS6_ACAOB</name>
<dbReference type="Pfam" id="PF05199">
    <property type="entry name" value="GMC_oxred_C"/>
    <property type="match status" value="1"/>
</dbReference>
<dbReference type="SUPFAM" id="SSF54373">
    <property type="entry name" value="FAD-linked reductases, C-terminal domain"/>
    <property type="match status" value="1"/>
</dbReference>
<comment type="cofactor">
    <cofactor evidence="1 5">
        <name>FAD</name>
        <dbReference type="ChEBI" id="CHEBI:57692"/>
    </cofactor>
</comment>
<evidence type="ECO:0000259" key="8">
    <source>
        <dbReference type="PROSITE" id="PS00623"/>
    </source>
</evidence>
<dbReference type="PANTHER" id="PTHR11552">
    <property type="entry name" value="GLUCOSE-METHANOL-CHOLINE GMC OXIDOREDUCTASE"/>
    <property type="match status" value="1"/>
</dbReference>
<evidence type="ECO:0000256" key="3">
    <source>
        <dbReference type="ARBA" id="ARBA00022630"/>
    </source>
</evidence>
<dbReference type="PROSITE" id="PS00623">
    <property type="entry name" value="GMC_OXRED_1"/>
    <property type="match status" value="1"/>
</dbReference>
<feature type="binding site" evidence="5">
    <location>
        <position position="567"/>
    </location>
    <ligand>
        <name>FAD</name>
        <dbReference type="ChEBI" id="CHEBI:57692"/>
    </ligand>
</feature>
<evidence type="ECO:0000256" key="5">
    <source>
        <dbReference type="PIRSR" id="PIRSR000137-2"/>
    </source>
</evidence>
<comment type="similarity">
    <text evidence="2 6">Belongs to the GMC oxidoreductase family.</text>
</comment>
<accession>A0A9P0KFS6</accession>
<dbReference type="OrthoDB" id="5428259at2759"/>
<dbReference type="SUPFAM" id="SSF51905">
    <property type="entry name" value="FAD/NAD(P)-binding domain"/>
    <property type="match status" value="1"/>
</dbReference>
<dbReference type="PIRSF" id="PIRSF000137">
    <property type="entry name" value="Alcohol_oxidase"/>
    <property type="match status" value="1"/>
</dbReference>
<comment type="caution">
    <text evidence="9">The sequence shown here is derived from an EMBL/GenBank/DDBJ whole genome shotgun (WGS) entry which is preliminary data.</text>
</comment>
<dbReference type="EMBL" id="CAKOFQ010006796">
    <property type="protein sequence ID" value="CAH1972273.1"/>
    <property type="molecule type" value="Genomic_DNA"/>
</dbReference>
<feature type="binding site" evidence="5">
    <location>
        <position position="132"/>
    </location>
    <ligand>
        <name>FAD</name>
        <dbReference type="ChEBI" id="CHEBI:57692"/>
    </ligand>
</feature>
<evidence type="ECO:0000313" key="9">
    <source>
        <dbReference type="EMBL" id="CAH1972273.1"/>
    </source>
</evidence>
<evidence type="ECO:0000256" key="6">
    <source>
        <dbReference type="RuleBase" id="RU003968"/>
    </source>
</evidence>
<dbReference type="InterPro" id="IPR000172">
    <property type="entry name" value="GMC_OxRdtase_N"/>
</dbReference>
<feature type="transmembrane region" description="Helical" evidence="7">
    <location>
        <begin position="7"/>
        <end position="26"/>
    </location>
</feature>
<evidence type="ECO:0000256" key="4">
    <source>
        <dbReference type="ARBA" id="ARBA00022827"/>
    </source>
</evidence>
<organism evidence="9 10">
    <name type="scientific">Acanthoscelides obtectus</name>
    <name type="common">Bean weevil</name>
    <name type="synonym">Bruchus obtectus</name>
    <dbReference type="NCBI Taxonomy" id="200917"/>
    <lineage>
        <taxon>Eukaryota</taxon>
        <taxon>Metazoa</taxon>
        <taxon>Ecdysozoa</taxon>
        <taxon>Arthropoda</taxon>
        <taxon>Hexapoda</taxon>
        <taxon>Insecta</taxon>
        <taxon>Pterygota</taxon>
        <taxon>Neoptera</taxon>
        <taxon>Endopterygota</taxon>
        <taxon>Coleoptera</taxon>
        <taxon>Polyphaga</taxon>
        <taxon>Cucujiformia</taxon>
        <taxon>Chrysomeloidea</taxon>
        <taxon>Chrysomelidae</taxon>
        <taxon>Bruchinae</taxon>
        <taxon>Bruchini</taxon>
        <taxon>Acanthoscelides</taxon>
    </lineage>
</organism>
<dbReference type="InterPro" id="IPR036188">
    <property type="entry name" value="FAD/NAD-bd_sf"/>
</dbReference>
<dbReference type="AlphaFoldDB" id="A0A9P0KFS6"/>
<dbReference type="InterPro" id="IPR012132">
    <property type="entry name" value="GMC_OxRdtase"/>
</dbReference>